<dbReference type="EMBL" id="HE612861">
    <property type="protein sequence ID" value="CCE63634.1"/>
    <property type="molecule type" value="Genomic_DNA"/>
</dbReference>
<reference evidence="3 4" key="1">
    <citation type="journal article" date="2011" name="Proc. Natl. Acad. Sci. U.S.A.">
        <title>Evolutionary erosion of yeast sex chromosomes by mating-type switching accidents.</title>
        <authorList>
            <person name="Gordon J.L."/>
            <person name="Armisen D."/>
            <person name="Proux-Wera E."/>
            <person name="Oheigeartaigh S.S."/>
            <person name="Byrne K.P."/>
            <person name="Wolfe K.H."/>
        </authorList>
    </citation>
    <scope>NUCLEOTIDE SEQUENCE [LARGE SCALE GENOMIC DNA]</scope>
    <source>
        <strain evidence="4">ATCC 24235 / CBS 4417 / NBRC 1672 / NRRL Y-8282 / UCD 70-5</strain>
    </source>
</reference>
<name>G8BV52_TETPH</name>
<protein>
    <recommendedName>
        <fullName evidence="2">HORMA domain-containing protein</fullName>
    </recommendedName>
</protein>
<dbReference type="InterPro" id="IPR003511">
    <property type="entry name" value="HORMA_dom"/>
</dbReference>
<dbReference type="STRING" id="1071381.G8BV52"/>
<evidence type="ECO:0000259" key="2">
    <source>
        <dbReference type="PROSITE" id="PS50815"/>
    </source>
</evidence>
<sequence>MNELIEKWIKVYLKSYINLVLYHRNVYPSITFELTTYQAFTLPKFIPINRHQGLQQYIEELINDVLSKLIHIFKVSIGIIDKENNVCIEKYVLDFGEFQHLDDISSLTEMDVYNEFRSSLNCLITQLEDMPQVKDDTVAFQVFINTVEYNPLATIESIERVSNEDIKNTFDRAANWTKCEEHEYIENLHENNGQPKVKLISLIGCDIGPFVIYNYIEQLMIKDMNHVYSTLNSNKDGTSSMGSI</sequence>
<dbReference type="Pfam" id="PF02301">
    <property type="entry name" value="HORMA"/>
    <property type="match status" value="1"/>
</dbReference>
<dbReference type="InterPro" id="IPR036570">
    <property type="entry name" value="HORMA_dom_sf"/>
</dbReference>
<dbReference type="KEGG" id="tpf:TPHA_0F01500"/>
<dbReference type="eggNOG" id="ENOG502QZWG">
    <property type="taxonomic scope" value="Eukaryota"/>
</dbReference>
<dbReference type="PANTHER" id="PTHR11842">
    <property type="entry name" value="MITOTIC SPINDLE ASSEMBLY CHECKPOINT PROTEIN MAD2"/>
    <property type="match status" value="1"/>
</dbReference>
<dbReference type="GO" id="GO:0003887">
    <property type="term" value="F:DNA-directed DNA polymerase activity"/>
    <property type="evidence" value="ECO:0007669"/>
    <property type="project" value="EnsemblFungi"/>
</dbReference>
<evidence type="ECO:0000313" key="4">
    <source>
        <dbReference type="Proteomes" id="UP000005666"/>
    </source>
</evidence>
<dbReference type="PANTHER" id="PTHR11842:SF10">
    <property type="entry name" value="MITOTIC SPINDLE ASSEMBLY CHECKPOINT PROTEIN MAD2B"/>
    <property type="match status" value="1"/>
</dbReference>
<dbReference type="GeneID" id="11535425"/>
<feature type="domain" description="HORMA" evidence="2">
    <location>
        <begin position="3"/>
        <end position="201"/>
    </location>
</feature>
<dbReference type="PROSITE" id="PS50815">
    <property type="entry name" value="HORMA"/>
    <property type="match status" value="1"/>
</dbReference>
<evidence type="ECO:0000313" key="3">
    <source>
        <dbReference type="EMBL" id="CCE63634.1"/>
    </source>
</evidence>
<gene>
    <name evidence="3" type="primary">TPHA0F01500</name>
    <name evidence="3" type="ordered locus">TPHA_0F01500</name>
</gene>
<accession>G8BV52</accession>
<dbReference type="SUPFAM" id="SSF56019">
    <property type="entry name" value="The spindle assembly checkpoint protein mad2"/>
    <property type="match status" value="1"/>
</dbReference>
<dbReference type="GO" id="GO:0042276">
    <property type="term" value="P:error-prone translesion synthesis"/>
    <property type="evidence" value="ECO:0007669"/>
    <property type="project" value="EnsemblFungi"/>
</dbReference>
<dbReference type="GO" id="GO:0016035">
    <property type="term" value="C:zeta DNA polymerase complex"/>
    <property type="evidence" value="ECO:0007669"/>
    <property type="project" value="EnsemblFungi"/>
</dbReference>
<dbReference type="InterPro" id="IPR045091">
    <property type="entry name" value="Mad2-like"/>
</dbReference>
<dbReference type="Gene3D" id="3.30.900.10">
    <property type="entry name" value="HORMA domain"/>
    <property type="match status" value="1"/>
</dbReference>
<dbReference type="Proteomes" id="UP000005666">
    <property type="component" value="Chromosome 6"/>
</dbReference>
<proteinExistence type="inferred from homology"/>
<dbReference type="GO" id="GO:0000785">
    <property type="term" value="C:chromatin"/>
    <property type="evidence" value="ECO:0007669"/>
    <property type="project" value="EnsemblFungi"/>
</dbReference>
<dbReference type="OrthoDB" id="21254at2759"/>
<dbReference type="GO" id="GO:0070987">
    <property type="term" value="P:error-free translesion synthesis"/>
    <property type="evidence" value="ECO:0007669"/>
    <property type="project" value="EnsemblFungi"/>
</dbReference>
<dbReference type="RefSeq" id="XP_003686068.1">
    <property type="nucleotide sequence ID" value="XM_003686020.1"/>
</dbReference>
<dbReference type="HOGENOM" id="CLU_1129615_0_0_1"/>
<organism evidence="3 4">
    <name type="scientific">Tetrapisispora phaffii (strain ATCC 24235 / CBS 4417 / NBRC 1672 / NRRL Y-8282 / UCD 70-5)</name>
    <name type="common">Yeast</name>
    <name type="synonym">Fabospora phaffii</name>
    <dbReference type="NCBI Taxonomy" id="1071381"/>
    <lineage>
        <taxon>Eukaryota</taxon>
        <taxon>Fungi</taxon>
        <taxon>Dikarya</taxon>
        <taxon>Ascomycota</taxon>
        <taxon>Saccharomycotina</taxon>
        <taxon>Saccharomycetes</taxon>
        <taxon>Saccharomycetales</taxon>
        <taxon>Saccharomycetaceae</taxon>
        <taxon>Tetrapisispora</taxon>
    </lineage>
</organism>
<comment type="similarity">
    <text evidence="1">Belongs to the MAD2 family.</text>
</comment>
<dbReference type="AlphaFoldDB" id="G8BV52"/>
<evidence type="ECO:0000256" key="1">
    <source>
        <dbReference type="ARBA" id="ARBA00010348"/>
    </source>
</evidence>
<keyword evidence="4" id="KW-1185">Reference proteome</keyword>
<dbReference type="GO" id="GO:0005739">
    <property type="term" value="C:mitochondrion"/>
    <property type="evidence" value="ECO:0007669"/>
    <property type="project" value="EnsemblFungi"/>
</dbReference>
<dbReference type="OMA" id="CFINLIL"/>